<sequence length="215" mass="24423">MKRLRDPIEGNPWDQNQTLESIAPYALEEAYEVVDAIERKDFHELTEELGDLLYQVIYQSQIAEEMSLFDFSDVAEAICKKLVRRHPNLFDSLEKNTIESNINEYKFTKGSNRPQESSRLLSSIPRDLPGLTRGLKLGRRAAEVGFDWANVAEVRQKVGEEITELDEAIGIGSDESIAAEMGDLFLSLANLSRHLGLDPESCIRGANNRFEYRFP</sequence>
<feature type="non-terminal residue" evidence="2">
    <location>
        <position position="215"/>
    </location>
</feature>
<dbReference type="NCBIfam" id="TIGR00444">
    <property type="entry name" value="mazG"/>
    <property type="match status" value="1"/>
</dbReference>
<dbReference type="Gene3D" id="1.10.287.1080">
    <property type="entry name" value="MazG-like"/>
    <property type="match status" value="2"/>
</dbReference>
<protein>
    <recommendedName>
        <fullName evidence="1">NTP pyrophosphohydrolase MazG-like domain-containing protein</fullName>
    </recommendedName>
</protein>
<dbReference type="PANTHER" id="PTHR30522:SF0">
    <property type="entry name" value="NUCLEOSIDE TRIPHOSPHATE PYROPHOSPHOHYDROLASE"/>
    <property type="match status" value="1"/>
</dbReference>
<dbReference type="Pfam" id="PF03819">
    <property type="entry name" value="MazG"/>
    <property type="match status" value="1"/>
</dbReference>
<proteinExistence type="predicted"/>
<dbReference type="EMBL" id="UINC01015795">
    <property type="protein sequence ID" value="SVA66253.1"/>
    <property type="molecule type" value="Genomic_DNA"/>
</dbReference>
<evidence type="ECO:0000259" key="1">
    <source>
        <dbReference type="Pfam" id="PF03819"/>
    </source>
</evidence>
<dbReference type="InterPro" id="IPR021130">
    <property type="entry name" value="PRib-ATP_PPHydrolase-like"/>
</dbReference>
<evidence type="ECO:0000313" key="2">
    <source>
        <dbReference type="EMBL" id="SVA66253.1"/>
    </source>
</evidence>
<feature type="domain" description="NTP pyrophosphohydrolase MazG-like" evidence="1">
    <location>
        <begin position="17"/>
        <end position="90"/>
    </location>
</feature>
<reference evidence="2" key="1">
    <citation type="submission" date="2018-05" db="EMBL/GenBank/DDBJ databases">
        <authorList>
            <person name="Lanie J.A."/>
            <person name="Ng W.-L."/>
            <person name="Kazmierczak K.M."/>
            <person name="Andrzejewski T.M."/>
            <person name="Davidsen T.M."/>
            <person name="Wayne K.J."/>
            <person name="Tettelin H."/>
            <person name="Glass J.I."/>
            <person name="Rusch D."/>
            <person name="Podicherti R."/>
            <person name="Tsui H.-C.T."/>
            <person name="Winkler M.E."/>
        </authorList>
    </citation>
    <scope>NUCLEOTIDE SEQUENCE</scope>
</reference>
<dbReference type="GO" id="GO:0046081">
    <property type="term" value="P:dUTP catabolic process"/>
    <property type="evidence" value="ECO:0007669"/>
    <property type="project" value="TreeGrafter"/>
</dbReference>
<dbReference type="InterPro" id="IPR048015">
    <property type="entry name" value="NTP-PPase_MazG-like_N"/>
</dbReference>
<dbReference type="InterPro" id="IPR048011">
    <property type="entry name" value="NTP-PPase_MazG-like_C"/>
</dbReference>
<dbReference type="CDD" id="cd11528">
    <property type="entry name" value="NTP-PPase_MazG_Nterm"/>
    <property type="match status" value="1"/>
</dbReference>
<dbReference type="GO" id="GO:0046076">
    <property type="term" value="P:dTTP catabolic process"/>
    <property type="evidence" value="ECO:0007669"/>
    <property type="project" value="TreeGrafter"/>
</dbReference>
<dbReference type="GO" id="GO:0047429">
    <property type="term" value="F:nucleoside triphosphate diphosphatase activity"/>
    <property type="evidence" value="ECO:0007669"/>
    <property type="project" value="InterPro"/>
</dbReference>
<dbReference type="NCBIfam" id="NF007113">
    <property type="entry name" value="PRK09562.1"/>
    <property type="match status" value="1"/>
</dbReference>
<dbReference type="CDD" id="cd11529">
    <property type="entry name" value="NTP-PPase_MazG_Cterm"/>
    <property type="match status" value="1"/>
</dbReference>
<dbReference type="Pfam" id="PF01503">
    <property type="entry name" value="PRA-PH"/>
    <property type="match status" value="1"/>
</dbReference>
<name>A0A381XPU2_9ZZZZ</name>
<dbReference type="GO" id="GO:0046047">
    <property type="term" value="P:TTP catabolic process"/>
    <property type="evidence" value="ECO:0007669"/>
    <property type="project" value="TreeGrafter"/>
</dbReference>
<dbReference type="AlphaFoldDB" id="A0A381XPU2"/>
<organism evidence="2">
    <name type="scientific">marine metagenome</name>
    <dbReference type="NCBI Taxonomy" id="408172"/>
    <lineage>
        <taxon>unclassified sequences</taxon>
        <taxon>metagenomes</taxon>
        <taxon>ecological metagenomes</taxon>
    </lineage>
</organism>
<dbReference type="GO" id="GO:0046061">
    <property type="term" value="P:dATP catabolic process"/>
    <property type="evidence" value="ECO:0007669"/>
    <property type="project" value="TreeGrafter"/>
</dbReference>
<dbReference type="SUPFAM" id="SSF101386">
    <property type="entry name" value="all-alpha NTP pyrophosphatases"/>
    <property type="match status" value="2"/>
</dbReference>
<dbReference type="InterPro" id="IPR004518">
    <property type="entry name" value="MazG-like_dom"/>
</dbReference>
<dbReference type="GO" id="GO:0046052">
    <property type="term" value="P:UTP catabolic process"/>
    <property type="evidence" value="ECO:0007669"/>
    <property type="project" value="TreeGrafter"/>
</dbReference>
<accession>A0A381XPU2</accession>
<gene>
    <name evidence="2" type="ORF">METZ01_LOCUS119107</name>
</gene>
<dbReference type="InterPro" id="IPR011551">
    <property type="entry name" value="NTP_PyrPHydrolase_MazG"/>
</dbReference>
<dbReference type="PANTHER" id="PTHR30522">
    <property type="entry name" value="NUCLEOSIDE TRIPHOSPHATE PYROPHOSPHOHYDROLASE"/>
    <property type="match status" value="1"/>
</dbReference>
<dbReference type="GO" id="GO:0006203">
    <property type="term" value="P:dGTP catabolic process"/>
    <property type="evidence" value="ECO:0007669"/>
    <property type="project" value="TreeGrafter"/>
</dbReference>